<dbReference type="AlphaFoldDB" id="A0A0K2UGE1"/>
<name>A0A0K2UGE1_LEPSM</name>
<accession>A0A0K2UGE1</accession>
<evidence type="ECO:0000313" key="2">
    <source>
        <dbReference type="EMBL" id="CDW37017.1"/>
    </source>
</evidence>
<keyword evidence="1" id="KW-0472">Membrane</keyword>
<evidence type="ECO:0000256" key="1">
    <source>
        <dbReference type="SAM" id="Phobius"/>
    </source>
</evidence>
<organism evidence="2">
    <name type="scientific">Lepeophtheirus salmonis</name>
    <name type="common">Salmon louse</name>
    <name type="synonym">Caligus salmonis</name>
    <dbReference type="NCBI Taxonomy" id="72036"/>
    <lineage>
        <taxon>Eukaryota</taxon>
        <taxon>Metazoa</taxon>
        <taxon>Ecdysozoa</taxon>
        <taxon>Arthropoda</taxon>
        <taxon>Crustacea</taxon>
        <taxon>Multicrustacea</taxon>
        <taxon>Hexanauplia</taxon>
        <taxon>Copepoda</taxon>
        <taxon>Siphonostomatoida</taxon>
        <taxon>Caligidae</taxon>
        <taxon>Lepeophtheirus</taxon>
    </lineage>
</organism>
<reference evidence="2" key="1">
    <citation type="submission" date="2014-05" db="EMBL/GenBank/DDBJ databases">
        <authorList>
            <person name="Chronopoulou M."/>
        </authorList>
    </citation>
    <scope>NUCLEOTIDE SEQUENCE</scope>
    <source>
        <tissue evidence="2">Whole organism</tissue>
    </source>
</reference>
<feature type="non-terminal residue" evidence="2">
    <location>
        <position position="1"/>
    </location>
</feature>
<feature type="transmembrane region" description="Helical" evidence="1">
    <location>
        <begin position="16"/>
        <end position="38"/>
    </location>
</feature>
<keyword evidence="1" id="KW-1133">Transmembrane helix</keyword>
<keyword evidence="1" id="KW-0812">Transmembrane</keyword>
<dbReference type="EMBL" id="HACA01019656">
    <property type="protein sequence ID" value="CDW37017.1"/>
    <property type="molecule type" value="Transcribed_RNA"/>
</dbReference>
<proteinExistence type="predicted"/>
<sequence length="65" mass="7882">KTHAPRDFVHFQRKQILFLLFSVNFYVSLVSGCGIWIFQDPIRYINYIYNSSITFRQPIIYNTKY</sequence>
<protein>
    <submittedName>
        <fullName evidence="2">Uncharacterized protein</fullName>
    </submittedName>
</protein>